<proteinExistence type="predicted"/>
<name>A0AAF0V310_SOLVR</name>
<dbReference type="AlphaFoldDB" id="A0AAF0V310"/>
<reference evidence="1" key="1">
    <citation type="submission" date="2023-08" db="EMBL/GenBank/DDBJ databases">
        <title>A de novo genome assembly of Solanum verrucosum Schlechtendal, a Mexican diploid species geographically isolated from the other diploid A-genome species in potato relatives.</title>
        <authorList>
            <person name="Hosaka K."/>
        </authorList>
    </citation>
    <scope>NUCLEOTIDE SEQUENCE</scope>
    <source>
        <tissue evidence="1">Young leaves</tissue>
    </source>
</reference>
<keyword evidence="2" id="KW-1185">Reference proteome</keyword>
<protein>
    <submittedName>
        <fullName evidence="1">Uncharacterized protein</fullName>
    </submittedName>
</protein>
<evidence type="ECO:0000313" key="2">
    <source>
        <dbReference type="Proteomes" id="UP001234989"/>
    </source>
</evidence>
<sequence>MITSSGQKILGEVLELLEMRFASYQKNQLQLCIFLLSSGYSRFTSRKHDVVSRPGPGWTPVQNVPTARSNTNRYCLASLCNAKFIKEF</sequence>
<evidence type="ECO:0000313" key="1">
    <source>
        <dbReference type="EMBL" id="WMV56319.1"/>
    </source>
</evidence>
<dbReference type="Proteomes" id="UP001234989">
    <property type="component" value="Chromosome 11"/>
</dbReference>
<accession>A0AAF0V310</accession>
<organism evidence="1 2">
    <name type="scientific">Solanum verrucosum</name>
    <dbReference type="NCBI Taxonomy" id="315347"/>
    <lineage>
        <taxon>Eukaryota</taxon>
        <taxon>Viridiplantae</taxon>
        <taxon>Streptophyta</taxon>
        <taxon>Embryophyta</taxon>
        <taxon>Tracheophyta</taxon>
        <taxon>Spermatophyta</taxon>
        <taxon>Magnoliopsida</taxon>
        <taxon>eudicotyledons</taxon>
        <taxon>Gunneridae</taxon>
        <taxon>Pentapetalae</taxon>
        <taxon>asterids</taxon>
        <taxon>lamiids</taxon>
        <taxon>Solanales</taxon>
        <taxon>Solanaceae</taxon>
        <taxon>Solanoideae</taxon>
        <taxon>Solaneae</taxon>
        <taxon>Solanum</taxon>
    </lineage>
</organism>
<dbReference type="EMBL" id="CP133622">
    <property type="protein sequence ID" value="WMV56319.1"/>
    <property type="molecule type" value="Genomic_DNA"/>
</dbReference>
<gene>
    <name evidence="1" type="ORF">MTR67_049704</name>
</gene>